<dbReference type="RefSeq" id="WP_168005815.1">
    <property type="nucleotide sequence ID" value="NZ_JAATEP010000001.1"/>
</dbReference>
<evidence type="ECO:0000256" key="1">
    <source>
        <dbReference type="ARBA" id="ARBA00004167"/>
    </source>
</evidence>
<evidence type="ECO:0000256" key="2">
    <source>
        <dbReference type="ARBA" id="ARBA00004236"/>
    </source>
</evidence>
<evidence type="ECO:0000256" key="8">
    <source>
        <dbReference type="ARBA" id="ARBA00023163"/>
    </source>
</evidence>
<keyword evidence="3" id="KW-1003">Cell membrane</keyword>
<dbReference type="InterPro" id="IPR018764">
    <property type="entry name" value="RskA_C"/>
</dbReference>
<dbReference type="PANTHER" id="PTHR37461">
    <property type="entry name" value="ANTI-SIGMA-K FACTOR RSKA"/>
    <property type="match status" value="1"/>
</dbReference>
<keyword evidence="5" id="KW-1133">Transmembrane helix</keyword>
<evidence type="ECO:0000259" key="12">
    <source>
        <dbReference type="Pfam" id="PF10099"/>
    </source>
</evidence>
<dbReference type="PANTHER" id="PTHR37461:SF1">
    <property type="entry name" value="ANTI-SIGMA-K FACTOR RSKA"/>
    <property type="match status" value="1"/>
</dbReference>
<keyword evidence="7" id="KW-0472">Membrane</keyword>
<dbReference type="Proteomes" id="UP000696294">
    <property type="component" value="Unassembled WGS sequence"/>
</dbReference>
<dbReference type="InterPro" id="IPR051474">
    <property type="entry name" value="Anti-sigma-K/W_factor"/>
</dbReference>
<accession>A0ABX1AR28</accession>
<feature type="region of interest" description="Disordered" evidence="11">
    <location>
        <begin position="71"/>
        <end position="134"/>
    </location>
</feature>
<evidence type="ECO:0000313" key="13">
    <source>
        <dbReference type="EMBL" id="NJP88105.1"/>
    </source>
</evidence>
<sequence>MKDELHTLSGAYAVHALPYAEWVLFEEHLHACGPCADEVRHLRETAARLAEAVAERPPARLRRRLLDAASRSRGFEDPPEPVRDDSPTVWRRPPAVGARPSGDAFPPGDVRPPGEALPSGEAPDPSTLRLPPAQNPYRTAAAIPVTADGGQVVPLPRRRTRAMAALTAVAAAAAVALGVVALDARHDLSELTSRNEELVTVLAAPDAKTMRRPVKTGGTGTVVISRDMGRMVFTSSGLPELPDSQGYELWLMGPGGPRPAGLLDRRQDGVSHPMLLAPLDRDGRVALTVEPAGGSERPTTTPIMLAELPKA</sequence>
<name>A0ABX1AR28_9ACTN</name>
<dbReference type="Gene3D" id="1.10.10.1320">
    <property type="entry name" value="Anti-sigma factor, zinc-finger domain"/>
    <property type="match status" value="1"/>
</dbReference>
<evidence type="ECO:0000256" key="7">
    <source>
        <dbReference type="ARBA" id="ARBA00023136"/>
    </source>
</evidence>
<keyword evidence="6" id="KW-0805">Transcription regulation</keyword>
<evidence type="ECO:0000313" key="14">
    <source>
        <dbReference type="Proteomes" id="UP000696294"/>
    </source>
</evidence>
<comment type="subcellular location">
    <subcellularLocation>
        <location evidence="2">Cell membrane</location>
    </subcellularLocation>
    <subcellularLocation>
        <location evidence="1">Membrane</location>
        <topology evidence="1">Single-pass membrane protein</topology>
    </subcellularLocation>
</comment>
<dbReference type="Pfam" id="PF10099">
    <property type="entry name" value="RskA_C"/>
    <property type="match status" value="1"/>
</dbReference>
<feature type="compositionally biased region" description="Basic and acidic residues" evidence="11">
    <location>
        <begin position="73"/>
        <end position="86"/>
    </location>
</feature>
<keyword evidence="14" id="KW-1185">Reference proteome</keyword>
<evidence type="ECO:0000256" key="5">
    <source>
        <dbReference type="ARBA" id="ARBA00022989"/>
    </source>
</evidence>
<comment type="caution">
    <text evidence="13">The sequence shown here is derived from an EMBL/GenBank/DDBJ whole genome shotgun (WGS) entry which is preliminary data.</text>
</comment>
<keyword evidence="8" id="KW-0804">Transcription</keyword>
<dbReference type="InterPro" id="IPR041916">
    <property type="entry name" value="Anti_sigma_zinc_sf"/>
</dbReference>
<dbReference type="EMBL" id="JAATEP010000001">
    <property type="protein sequence ID" value="NJP88105.1"/>
    <property type="molecule type" value="Genomic_DNA"/>
</dbReference>
<evidence type="ECO:0000256" key="4">
    <source>
        <dbReference type="ARBA" id="ARBA00022692"/>
    </source>
</evidence>
<protein>
    <recommendedName>
        <fullName evidence="10">Regulator of SigK</fullName>
    </recommendedName>
    <alternativeName>
        <fullName evidence="9">Sigma-K anti-sigma factor RskA</fullName>
    </alternativeName>
</protein>
<evidence type="ECO:0000256" key="10">
    <source>
        <dbReference type="ARBA" id="ARBA00030803"/>
    </source>
</evidence>
<feature type="domain" description="Anti-sigma K factor RskA C-terminal" evidence="12">
    <location>
        <begin position="166"/>
        <end position="303"/>
    </location>
</feature>
<evidence type="ECO:0000256" key="9">
    <source>
        <dbReference type="ARBA" id="ARBA00029829"/>
    </source>
</evidence>
<gene>
    <name evidence="13" type="ORF">HCN51_01300</name>
</gene>
<evidence type="ECO:0000256" key="3">
    <source>
        <dbReference type="ARBA" id="ARBA00022475"/>
    </source>
</evidence>
<reference evidence="13 14" key="1">
    <citation type="submission" date="2020-03" db="EMBL/GenBank/DDBJ databases">
        <title>WGS of actinomycetes isolated from Thailand.</title>
        <authorList>
            <person name="Thawai C."/>
        </authorList>
    </citation>
    <scope>NUCLEOTIDE SEQUENCE [LARGE SCALE GENOMIC DNA]</scope>
    <source>
        <strain evidence="13 14">FMUSA5-5</strain>
    </source>
</reference>
<organism evidence="13 14">
    <name type="scientific">Nonomuraea composti</name>
    <dbReference type="NCBI Taxonomy" id="2720023"/>
    <lineage>
        <taxon>Bacteria</taxon>
        <taxon>Bacillati</taxon>
        <taxon>Actinomycetota</taxon>
        <taxon>Actinomycetes</taxon>
        <taxon>Streptosporangiales</taxon>
        <taxon>Streptosporangiaceae</taxon>
        <taxon>Nonomuraea</taxon>
    </lineage>
</organism>
<proteinExistence type="predicted"/>
<evidence type="ECO:0000256" key="11">
    <source>
        <dbReference type="SAM" id="MobiDB-lite"/>
    </source>
</evidence>
<keyword evidence="4" id="KW-0812">Transmembrane</keyword>
<evidence type="ECO:0000256" key="6">
    <source>
        <dbReference type="ARBA" id="ARBA00023015"/>
    </source>
</evidence>